<dbReference type="Proteomes" id="UP000647587">
    <property type="component" value="Unassembled WGS sequence"/>
</dbReference>
<proteinExistence type="predicted"/>
<comment type="caution">
    <text evidence="1">The sequence shown here is derived from an EMBL/GenBank/DDBJ whole genome shotgun (WGS) entry which is preliminary data.</text>
</comment>
<dbReference type="CDD" id="cd04512">
    <property type="entry name" value="Ntn_Asparaginase_2_like"/>
    <property type="match status" value="1"/>
</dbReference>
<protein>
    <submittedName>
        <fullName evidence="1">Asparaginase</fullName>
    </submittedName>
</protein>
<dbReference type="PANTHER" id="PTHR10188:SF6">
    <property type="entry name" value="N(4)-(BETA-N-ACETYLGLUCOSAMINYL)-L-ASPARAGINASE"/>
    <property type="match status" value="1"/>
</dbReference>
<evidence type="ECO:0000313" key="2">
    <source>
        <dbReference type="Proteomes" id="UP000647587"/>
    </source>
</evidence>
<dbReference type="EMBL" id="BMPP01000003">
    <property type="protein sequence ID" value="GGK18408.1"/>
    <property type="molecule type" value="Genomic_DNA"/>
</dbReference>
<gene>
    <name evidence="1" type="ORF">GCM10008955_09780</name>
</gene>
<reference evidence="2" key="1">
    <citation type="journal article" date="2019" name="Int. J. Syst. Evol. Microbiol.">
        <title>The Global Catalogue of Microorganisms (GCM) 10K type strain sequencing project: providing services to taxonomists for standard genome sequencing and annotation.</title>
        <authorList>
            <consortium name="The Broad Institute Genomics Platform"/>
            <consortium name="The Broad Institute Genome Sequencing Center for Infectious Disease"/>
            <person name="Wu L."/>
            <person name="Ma J."/>
        </authorList>
    </citation>
    <scope>NUCLEOTIDE SEQUENCE [LARGE SCALE GENOMIC DNA]</scope>
    <source>
        <strain evidence="2">JCM 30331</strain>
    </source>
</reference>
<dbReference type="PANTHER" id="PTHR10188">
    <property type="entry name" value="L-ASPARAGINASE"/>
    <property type="match status" value="1"/>
</dbReference>
<dbReference type="InterPro" id="IPR029055">
    <property type="entry name" value="Ntn_hydrolases_N"/>
</dbReference>
<evidence type="ECO:0000313" key="1">
    <source>
        <dbReference type="EMBL" id="GGK18408.1"/>
    </source>
</evidence>
<keyword evidence="2" id="KW-1185">Reference proteome</keyword>
<dbReference type="Gene3D" id="3.60.20.30">
    <property type="entry name" value="(Glycosyl)asparaginase"/>
    <property type="match status" value="1"/>
</dbReference>
<dbReference type="Pfam" id="PF01112">
    <property type="entry name" value="Asparaginase_2"/>
    <property type="match status" value="1"/>
</dbReference>
<dbReference type="SUPFAM" id="SSF56235">
    <property type="entry name" value="N-terminal nucleophile aminohydrolases (Ntn hydrolases)"/>
    <property type="match status" value="1"/>
</dbReference>
<dbReference type="InterPro" id="IPR000246">
    <property type="entry name" value="Peptidase_T2"/>
</dbReference>
<accession>A0ABQ2ENC4</accession>
<sequence>MPSEQEEAARDGCLEALQAGRAVLEAGGNAVDAVEAAVRVLEDRPVFNAGYGSAQNADGGVETQASVMDGQTLDVGAVAALVGVRNPVTVAAHLLREEAILLVGDGAHRFARDIGAELCDPDELIAPDVAKQTSDTVGCVALDIRGHVAAAVSTGGLDGQWVGRVGDSPQPGCGYYAEDQVGAVALTGEGERIARLRSAGRIMDRLSRNTPAEAIEAVIREMAARVGGEAGGIALTADGQMGWWHNSPHMPVAFQAAGADGPQVYLTRHEEGAHGTTSH</sequence>
<organism evidence="1 2">
    <name type="scientific">Deinococcus malanensis</name>
    <dbReference type="NCBI Taxonomy" id="1706855"/>
    <lineage>
        <taxon>Bacteria</taxon>
        <taxon>Thermotogati</taxon>
        <taxon>Deinococcota</taxon>
        <taxon>Deinococci</taxon>
        <taxon>Deinococcales</taxon>
        <taxon>Deinococcaceae</taxon>
        <taxon>Deinococcus</taxon>
    </lineage>
</organism>
<name>A0ABQ2ENC4_9DEIO</name>